<dbReference type="Pfam" id="PF00201">
    <property type="entry name" value="UDPGT"/>
    <property type="match status" value="1"/>
</dbReference>
<reference evidence="6" key="1">
    <citation type="submission" date="2020-01" db="EMBL/GenBank/DDBJ databases">
        <title>Genome sequence of Kobresia littledalei, the first chromosome-level genome in the family Cyperaceae.</title>
        <authorList>
            <person name="Qu G."/>
        </authorList>
    </citation>
    <scope>NUCLEOTIDE SEQUENCE</scope>
    <source>
        <strain evidence="6">C.B.Clarke</strain>
        <tissue evidence="6">Leaf</tissue>
    </source>
</reference>
<keyword evidence="7" id="KW-1185">Reference proteome</keyword>
<dbReference type="InterPro" id="IPR035595">
    <property type="entry name" value="UDP_glycos_trans_CS"/>
</dbReference>
<evidence type="ECO:0000256" key="4">
    <source>
        <dbReference type="RuleBase" id="RU003718"/>
    </source>
</evidence>
<dbReference type="GO" id="GO:0080044">
    <property type="term" value="F:quercetin 7-O-glucosyltransferase activity"/>
    <property type="evidence" value="ECO:0007669"/>
    <property type="project" value="TreeGrafter"/>
</dbReference>
<evidence type="ECO:0000256" key="1">
    <source>
        <dbReference type="ARBA" id="ARBA00009995"/>
    </source>
</evidence>
<dbReference type="Gene3D" id="3.40.50.2000">
    <property type="entry name" value="Glycogen Phosphorylase B"/>
    <property type="match status" value="2"/>
</dbReference>
<evidence type="ECO:0000256" key="5">
    <source>
        <dbReference type="RuleBase" id="RU362057"/>
    </source>
</evidence>
<keyword evidence="3 4" id="KW-0808">Transferase</keyword>
<dbReference type="EMBL" id="SWLB01000017">
    <property type="protein sequence ID" value="KAF3327085.1"/>
    <property type="molecule type" value="Genomic_DNA"/>
</dbReference>
<evidence type="ECO:0000256" key="3">
    <source>
        <dbReference type="ARBA" id="ARBA00022679"/>
    </source>
</evidence>
<dbReference type="GO" id="GO:0080043">
    <property type="term" value="F:quercetin 3-O-glucosyltransferase activity"/>
    <property type="evidence" value="ECO:0007669"/>
    <property type="project" value="TreeGrafter"/>
</dbReference>
<proteinExistence type="inferred from homology"/>
<dbReference type="PROSITE" id="PS00375">
    <property type="entry name" value="UDPGT"/>
    <property type="match status" value="1"/>
</dbReference>
<dbReference type="InterPro" id="IPR002213">
    <property type="entry name" value="UDP_glucos_trans"/>
</dbReference>
<comment type="similarity">
    <text evidence="1 4">Belongs to the UDP-glycosyltransferase family.</text>
</comment>
<protein>
    <recommendedName>
        <fullName evidence="5">Glycosyltransferase</fullName>
        <ecNumber evidence="5">2.4.1.-</ecNumber>
    </recommendedName>
</protein>
<name>A0A833QID2_9POAL</name>
<dbReference type="Proteomes" id="UP000623129">
    <property type="component" value="Unassembled WGS sequence"/>
</dbReference>
<evidence type="ECO:0000313" key="7">
    <source>
        <dbReference type="Proteomes" id="UP000623129"/>
    </source>
</evidence>
<dbReference type="EC" id="2.4.1.-" evidence="5"/>
<gene>
    <name evidence="6" type="ORF">FCM35_KLT07203</name>
</gene>
<dbReference type="SUPFAM" id="SSF53756">
    <property type="entry name" value="UDP-Glycosyltransferase/glycogen phosphorylase"/>
    <property type="match status" value="1"/>
</dbReference>
<keyword evidence="2 4" id="KW-0328">Glycosyltransferase</keyword>
<dbReference type="FunFam" id="3.40.50.2000:FF:000101">
    <property type="entry name" value="Glycosyltransferase"/>
    <property type="match status" value="1"/>
</dbReference>
<organism evidence="6 7">
    <name type="scientific">Carex littledalei</name>
    <dbReference type="NCBI Taxonomy" id="544730"/>
    <lineage>
        <taxon>Eukaryota</taxon>
        <taxon>Viridiplantae</taxon>
        <taxon>Streptophyta</taxon>
        <taxon>Embryophyta</taxon>
        <taxon>Tracheophyta</taxon>
        <taxon>Spermatophyta</taxon>
        <taxon>Magnoliopsida</taxon>
        <taxon>Liliopsida</taxon>
        <taxon>Poales</taxon>
        <taxon>Cyperaceae</taxon>
        <taxon>Cyperoideae</taxon>
        <taxon>Cariceae</taxon>
        <taxon>Carex</taxon>
        <taxon>Carex subgen. Euthyceras</taxon>
    </lineage>
</organism>
<evidence type="ECO:0000313" key="6">
    <source>
        <dbReference type="EMBL" id="KAF3327085.1"/>
    </source>
</evidence>
<dbReference type="PANTHER" id="PTHR11926">
    <property type="entry name" value="GLUCOSYL/GLUCURONOSYL TRANSFERASES"/>
    <property type="match status" value="1"/>
</dbReference>
<dbReference type="FunFam" id="3.40.50.2000:FF:000078">
    <property type="entry name" value="Glycosyltransferase"/>
    <property type="match status" value="1"/>
</dbReference>
<dbReference type="AlphaFoldDB" id="A0A833QID2"/>
<dbReference type="OrthoDB" id="5835829at2759"/>
<evidence type="ECO:0000256" key="2">
    <source>
        <dbReference type="ARBA" id="ARBA00022676"/>
    </source>
</evidence>
<dbReference type="CDD" id="cd03784">
    <property type="entry name" value="GT1_Gtf-like"/>
    <property type="match status" value="1"/>
</dbReference>
<comment type="caution">
    <text evidence="6">The sequence shown here is derived from an EMBL/GenBank/DDBJ whole genome shotgun (WGS) entry which is preliminary data.</text>
</comment>
<accession>A0A833QID2</accession>
<sequence length="468" mass="51180">MESEPPMPHVLMISFPGQGHVNPLLRLAKRIAAKGVLITFSTTSDTGHQIISSSDVVSADDGVPVGNGHLRFEFLNLNWDKDGQKHVLEESMLNLDTVGPAAFADLIRKQSLARRPVTYVVNNPFIPWAVDVATDMGIPCAVLWVQSCAVFSTYYHYHHGLSEFPTETNPDISVCLPGIPIMTPEEIPSFLLPTTFHKSLTKAILEQFRNIDKASRVFVNSFTELEPEAINSISKYAQLIPVGPLVEPEDNSGSNLRGDLFKPTDCLEWLDTQAPQSVIYISLGSIVTITKEEMVEMANGLTTNGRSFLWVVRSSCQELLPQGFLEKVKGKGLVVGWSPQDNVLNHSSIGCFLTHCGWNSVLETLTAGVPVIAYPQFGDQLPDAKFLVDIYKVGVRLKSPVQCTALHAAIEAVMDGTDANGIKENATKWKIAAKTAVAKGGSSDRNIEAFVDEVMKRAAGENDCFLQV</sequence>
<dbReference type="PANTHER" id="PTHR11926:SF986">
    <property type="entry name" value="UDP-GLYCOSYLTRANSFERASE 84A1"/>
    <property type="match status" value="1"/>
</dbReference>